<evidence type="ECO:0000259" key="7">
    <source>
        <dbReference type="PROSITE" id="PS50850"/>
    </source>
</evidence>
<protein>
    <submittedName>
        <fullName evidence="8">Major facilitator superfamily permease</fullName>
    </submittedName>
</protein>
<feature type="transmembrane region" description="Helical" evidence="6">
    <location>
        <begin position="50"/>
        <end position="73"/>
    </location>
</feature>
<evidence type="ECO:0000256" key="5">
    <source>
        <dbReference type="ARBA" id="ARBA00023136"/>
    </source>
</evidence>
<dbReference type="Gene3D" id="1.20.1720.10">
    <property type="entry name" value="Multidrug resistance protein D"/>
    <property type="match status" value="1"/>
</dbReference>
<feature type="domain" description="Major facilitator superfamily (MFS) profile" evidence="7">
    <location>
        <begin position="11"/>
        <end position="449"/>
    </location>
</feature>
<dbReference type="Proteomes" id="UP000007946">
    <property type="component" value="Chromosome"/>
</dbReference>
<feature type="transmembrane region" description="Helical" evidence="6">
    <location>
        <begin position="198"/>
        <end position="217"/>
    </location>
</feature>
<dbReference type="GO" id="GO:0022857">
    <property type="term" value="F:transmembrane transporter activity"/>
    <property type="evidence" value="ECO:0007669"/>
    <property type="project" value="InterPro"/>
</dbReference>
<feature type="transmembrane region" description="Helical" evidence="6">
    <location>
        <begin position="320"/>
        <end position="343"/>
    </location>
</feature>
<feature type="transmembrane region" description="Helical" evidence="6">
    <location>
        <begin position="224"/>
        <end position="240"/>
    </location>
</feature>
<keyword evidence="3 6" id="KW-0812">Transmembrane</keyword>
<gene>
    <name evidence="8" type="ordered locus">SGPB_0884</name>
</gene>
<evidence type="ECO:0000256" key="3">
    <source>
        <dbReference type="ARBA" id="ARBA00022692"/>
    </source>
</evidence>
<reference evidence="8 9" key="1">
    <citation type="journal article" date="2011" name="PLoS ONE">
        <title>Sequencing and comparative genome analysis of two pathogenic Streptococcus gallolyticus subspecies: genome plasticity, adaptation and virulence.</title>
        <authorList>
            <person name="Lin I.-H."/>
            <person name="Liu T.-T."/>
            <person name="Teng Y.-T."/>
            <person name="Wu H.-L."/>
            <person name="Liu Y.-M."/>
            <person name="Wu K.-M."/>
            <person name="Chang C.-H."/>
            <person name="Hsu M.-T."/>
        </authorList>
    </citation>
    <scope>NUCLEOTIDE SEQUENCE [LARGE SCALE GENOMIC DNA]</scope>
    <source>
        <strain evidence="9">ATCC 43144 / JCM 5346 / CDC 1723-81</strain>
    </source>
</reference>
<evidence type="ECO:0000256" key="4">
    <source>
        <dbReference type="ARBA" id="ARBA00022989"/>
    </source>
</evidence>
<dbReference type="AlphaFoldDB" id="F5X6C2"/>
<dbReference type="PANTHER" id="PTHR42718">
    <property type="entry name" value="MAJOR FACILITATOR SUPERFAMILY MULTIDRUG TRANSPORTER MFSC"/>
    <property type="match status" value="1"/>
</dbReference>
<dbReference type="STRING" id="981540.SGPB_0884"/>
<evidence type="ECO:0000313" key="9">
    <source>
        <dbReference type="Proteomes" id="UP000007946"/>
    </source>
</evidence>
<dbReference type="KEGG" id="stb:SGPB_0884"/>
<keyword evidence="9" id="KW-1185">Reference proteome</keyword>
<sequence length="450" mass="49004">MISMKNKRKWNVLPAIITTAILGFAGVLVETSMNVTFPVLMREFGVNATVIQWVTTGNLLAVAIIVPLSAYLIRHFSEHQIFLSANLFFITGLIFDALASNLWMLLLGRILQGIGTGVALPLLFHIILHHVPIERRGFITGIATMTTSFAPAIGPTYGGIMLTAFGWKSIFLFLIPILLISTLVGIGSIPHIKVTQNGQFNILAFVFLGVGLGSLLLAIEQLSIFWLILCMIAFILFYVSNQKGLLLNLHVFKNKTFVFLMYGVLGFQMVSLGLSFILPNHLQIVLGQTSTQAGLFMFPGAILVAILSPISGFIMDRIGAFKPIITGVLITFLGLLMMVIMFIKASVIQLLFLDILIMMGVGIAASNIISTTLSKLSDEEFVDGNSILNTFQQFSGAISTTVVSQIFTLGEMSSVANGAVTGSRNAIFFLIGVVFISLILTLSLKYQNRI</sequence>
<dbReference type="InterPro" id="IPR020846">
    <property type="entry name" value="MFS_dom"/>
</dbReference>
<dbReference type="PROSITE" id="PS50850">
    <property type="entry name" value="MFS"/>
    <property type="match status" value="1"/>
</dbReference>
<organism evidence="8 9">
    <name type="scientific">Streptococcus pasteurianus (strain ATCC 43144 / JCM 5346 / CCUG 46074 / CDC 1723-81)</name>
    <dbReference type="NCBI Taxonomy" id="981540"/>
    <lineage>
        <taxon>Bacteria</taxon>
        <taxon>Bacillati</taxon>
        <taxon>Bacillota</taxon>
        <taxon>Bacilli</taxon>
        <taxon>Lactobacillales</taxon>
        <taxon>Streptococcaceae</taxon>
        <taxon>Streptococcus</taxon>
    </lineage>
</organism>
<keyword evidence="5 6" id="KW-0472">Membrane</keyword>
<evidence type="ECO:0000256" key="2">
    <source>
        <dbReference type="ARBA" id="ARBA00022448"/>
    </source>
</evidence>
<accession>F5X6C2</accession>
<evidence type="ECO:0000256" key="1">
    <source>
        <dbReference type="ARBA" id="ARBA00004651"/>
    </source>
</evidence>
<comment type="subcellular location">
    <subcellularLocation>
        <location evidence="1">Cell membrane</location>
        <topology evidence="1">Multi-pass membrane protein</topology>
    </subcellularLocation>
</comment>
<feature type="transmembrane region" description="Helical" evidence="6">
    <location>
        <begin position="110"/>
        <end position="128"/>
    </location>
</feature>
<name>F5X6C2_STRPX</name>
<feature type="transmembrane region" description="Helical" evidence="6">
    <location>
        <begin position="350"/>
        <end position="369"/>
    </location>
</feature>
<feature type="transmembrane region" description="Helical" evidence="6">
    <location>
        <begin position="294"/>
        <end position="314"/>
    </location>
</feature>
<dbReference type="PANTHER" id="PTHR42718:SF9">
    <property type="entry name" value="MAJOR FACILITATOR SUPERFAMILY MULTIDRUG TRANSPORTER MFSC"/>
    <property type="match status" value="1"/>
</dbReference>
<dbReference type="InterPro" id="IPR036259">
    <property type="entry name" value="MFS_trans_sf"/>
</dbReference>
<evidence type="ECO:0000256" key="6">
    <source>
        <dbReference type="SAM" id="Phobius"/>
    </source>
</evidence>
<dbReference type="InterPro" id="IPR011701">
    <property type="entry name" value="MFS"/>
</dbReference>
<dbReference type="GO" id="GO:0005886">
    <property type="term" value="C:plasma membrane"/>
    <property type="evidence" value="ECO:0007669"/>
    <property type="project" value="UniProtKB-SubCell"/>
</dbReference>
<dbReference type="EMBL" id="AP012054">
    <property type="protein sequence ID" value="BAK29962.1"/>
    <property type="molecule type" value="Genomic_DNA"/>
</dbReference>
<dbReference type="HOGENOM" id="CLU_000960_28_0_9"/>
<feature type="transmembrane region" description="Helical" evidence="6">
    <location>
        <begin position="170"/>
        <end position="192"/>
    </location>
</feature>
<feature type="transmembrane region" description="Helical" evidence="6">
    <location>
        <begin position="260"/>
        <end position="282"/>
    </location>
</feature>
<dbReference type="Gene3D" id="1.20.1250.20">
    <property type="entry name" value="MFS general substrate transporter like domains"/>
    <property type="match status" value="1"/>
</dbReference>
<evidence type="ECO:0000313" key="8">
    <source>
        <dbReference type="EMBL" id="BAK29962.1"/>
    </source>
</evidence>
<keyword evidence="4 6" id="KW-1133">Transmembrane helix</keyword>
<dbReference type="Pfam" id="PF07690">
    <property type="entry name" value="MFS_1"/>
    <property type="match status" value="1"/>
</dbReference>
<feature type="transmembrane region" description="Helical" evidence="6">
    <location>
        <begin position="12"/>
        <end position="30"/>
    </location>
</feature>
<proteinExistence type="predicted"/>
<keyword evidence="2" id="KW-0813">Transport</keyword>
<feature type="transmembrane region" description="Helical" evidence="6">
    <location>
        <begin position="426"/>
        <end position="444"/>
    </location>
</feature>
<feature type="transmembrane region" description="Helical" evidence="6">
    <location>
        <begin position="85"/>
        <end position="104"/>
    </location>
</feature>
<dbReference type="SUPFAM" id="SSF103473">
    <property type="entry name" value="MFS general substrate transporter"/>
    <property type="match status" value="1"/>
</dbReference>
<dbReference type="PRINTS" id="PR01036">
    <property type="entry name" value="TCRTETB"/>
</dbReference>